<protein>
    <recommendedName>
        <fullName evidence="9">Cytochrome p450</fullName>
    </recommendedName>
</protein>
<keyword evidence="3" id="KW-0479">Metal-binding</keyword>
<dbReference type="PRINTS" id="PR00465">
    <property type="entry name" value="EP450IV"/>
</dbReference>
<dbReference type="GO" id="GO:0004497">
    <property type="term" value="F:monooxygenase activity"/>
    <property type="evidence" value="ECO:0007669"/>
    <property type="project" value="InterPro"/>
</dbReference>
<name>A0A0W0FSB8_MONRR</name>
<dbReference type="AlphaFoldDB" id="A0A0W0FSB8"/>
<evidence type="ECO:0000313" key="8">
    <source>
        <dbReference type="Proteomes" id="UP000054988"/>
    </source>
</evidence>
<feature type="signal peptide" evidence="6">
    <location>
        <begin position="1"/>
        <end position="18"/>
    </location>
</feature>
<comment type="cofactor">
    <cofactor evidence="1">
        <name>heme</name>
        <dbReference type="ChEBI" id="CHEBI:30413"/>
    </cofactor>
</comment>
<keyword evidence="5" id="KW-0408">Iron</keyword>
<dbReference type="InterPro" id="IPR002403">
    <property type="entry name" value="Cyt_P450_E_grp-IV"/>
</dbReference>
<gene>
    <name evidence="7" type="ORF">WG66_8324</name>
</gene>
<dbReference type="EMBL" id="LATX01001708">
    <property type="protein sequence ID" value="KTB39066.1"/>
    <property type="molecule type" value="Genomic_DNA"/>
</dbReference>
<dbReference type="GO" id="GO:0020037">
    <property type="term" value="F:heme binding"/>
    <property type="evidence" value="ECO:0007669"/>
    <property type="project" value="InterPro"/>
</dbReference>
<dbReference type="SUPFAM" id="SSF48264">
    <property type="entry name" value="Cytochrome P450"/>
    <property type="match status" value="1"/>
</dbReference>
<evidence type="ECO:0000256" key="6">
    <source>
        <dbReference type="SAM" id="SignalP"/>
    </source>
</evidence>
<evidence type="ECO:0000256" key="5">
    <source>
        <dbReference type="ARBA" id="ARBA00023004"/>
    </source>
</evidence>
<dbReference type="InterPro" id="IPR036396">
    <property type="entry name" value="Cyt_P450_sf"/>
</dbReference>
<evidence type="ECO:0000256" key="2">
    <source>
        <dbReference type="ARBA" id="ARBA00010617"/>
    </source>
</evidence>
<dbReference type="Pfam" id="PF00067">
    <property type="entry name" value="p450"/>
    <property type="match status" value="1"/>
</dbReference>
<evidence type="ECO:0000256" key="1">
    <source>
        <dbReference type="ARBA" id="ARBA00001971"/>
    </source>
</evidence>
<organism evidence="7 8">
    <name type="scientific">Moniliophthora roreri</name>
    <name type="common">Frosty pod rot fungus</name>
    <name type="synonym">Monilia roreri</name>
    <dbReference type="NCBI Taxonomy" id="221103"/>
    <lineage>
        <taxon>Eukaryota</taxon>
        <taxon>Fungi</taxon>
        <taxon>Dikarya</taxon>
        <taxon>Basidiomycota</taxon>
        <taxon>Agaricomycotina</taxon>
        <taxon>Agaricomycetes</taxon>
        <taxon>Agaricomycetidae</taxon>
        <taxon>Agaricales</taxon>
        <taxon>Marasmiineae</taxon>
        <taxon>Marasmiaceae</taxon>
        <taxon>Moniliophthora</taxon>
    </lineage>
</organism>
<evidence type="ECO:0000256" key="3">
    <source>
        <dbReference type="ARBA" id="ARBA00022723"/>
    </source>
</evidence>
<accession>A0A0W0FSB8</accession>
<evidence type="ECO:0000313" key="7">
    <source>
        <dbReference type="EMBL" id="KTB39066.1"/>
    </source>
</evidence>
<keyword evidence="4" id="KW-0560">Oxidoreductase</keyword>
<dbReference type="Gene3D" id="1.10.630.10">
    <property type="entry name" value="Cytochrome P450"/>
    <property type="match status" value="1"/>
</dbReference>
<sequence length="503" mass="56861">MPQLTAVVICSLLAVLLASSWTRYRVRMAKLDRISTVGYSGLLSSYISAYKFIKHGAAIVQEGCTKYRGAAFKVPLMDKWIVIISNADMVEDFYRASEAQLSLQEAFRETFHADLVLGKQPGQDPYHVGVIQGTLTRNLGAKFPEIYDEMLAAFNDEVPPTDDWVQVATTQKVLNIQDTHSDAGRNEEWRAIVLDYATKVFTASQTINLFPKFLQPAVGWWINPRPASYRHAVKYLEPIILDRLQKEKQQGVDWDAPEDLLTWLLKSATVNEKERRDPANLILSILTVNMGAIHTTVCSKLLSRKLSLTSISPTPEHGECRIHVDLEAHDPTSPNLQAFTNAIFNLALRPELIDILRREIEPIVKEDGWTKNAMGKMRILDSFLKESQRYSSSFSISVQRKPLENFTFSNGTVVPAGTIIVASPRAIHFDENHYPNPSEFDAFRSYRMNEKSGNMKHQMATPETNYLAFGIGKHAWRSRARICSNRAEAAGFSLVVELRHHVR</sequence>
<evidence type="ECO:0008006" key="9">
    <source>
        <dbReference type="Google" id="ProtNLM"/>
    </source>
</evidence>
<dbReference type="Proteomes" id="UP000054988">
    <property type="component" value="Unassembled WGS sequence"/>
</dbReference>
<dbReference type="GO" id="GO:0005506">
    <property type="term" value="F:iron ion binding"/>
    <property type="evidence" value="ECO:0007669"/>
    <property type="project" value="InterPro"/>
</dbReference>
<reference evidence="7 8" key="1">
    <citation type="submission" date="2015-12" db="EMBL/GenBank/DDBJ databases">
        <title>Draft genome sequence of Moniliophthora roreri, the causal agent of frosty pod rot of cacao.</title>
        <authorList>
            <person name="Aime M.C."/>
            <person name="Diaz-Valderrama J.R."/>
            <person name="Kijpornyongpan T."/>
            <person name="Phillips-Mora W."/>
        </authorList>
    </citation>
    <scope>NUCLEOTIDE SEQUENCE [LARGE SCALE GENOMIC DNA]</scope>
    <source>
        <strain evidence="7 8">MCA 2952</strain>
    </source>
</reference>
<dbReference type="InterPro" id="IPR001128">
    <property type="entry name" value="Cyt_P450"/>
</dbReference>
<dbReference type="PANTHER" id="PTHR46206">
    <property type="entry name" value="CYTOCHROME P450"/>
    <property type="match status" value="1"/>
</dbReference>
<feature type="chain" id="PRO_5006902057" description="Cytochrome p450" evidence="6">
    <location>
        <begin position="19"/>
        <end position="503"/>
    </location>
</feature>
<dbReference type="CDD" id="cd11041">
    <property type="entry name" value="CYP503A1-like"/>
    <property type="match status" value="1"/>
</dbReference>
<dbReference type="GO" id="GO:0016705">
    <property type="term" value="F:oxidoreductase activity, acting on paired donors, with incorporation or reduction of molecular oxygen"/>
    <property type="evidence" value="ECO:0007669"/>
    <property type="project" value="InterPro"/>
</dbReference>
<comment type="similarity">
    <text evidence="2">Belongs to the cytochrome P450 family.</text>
</comment>
<keyword evidence="6" id="KW-0732">Signal</keyword>
<evidence type="ECO:0000256" key="4">
    <source>
        <dbReference type="ARBA" id="ARBA00023002"/>
    </source>
</evidence>
<comment type="caution">
    <text evidence="7">The sequence shown here is derived from an EMBL/GenBank/DDBJ whole genome shotgun (WGS) entry which is preliminary data.</text>
</comment>
<proteinExistence type="inferred from homology"/>